<feature type="region of interest" description="Disordered" evidence="4">
    <location>
        <begin position="424"/>
        <end position="450"/>
    </location>
</feature>
<comment type="caution">
    <text evidence="7">The sequence shown here is derived from an EMBL/GenBank/DDBJ whole genome shotgun (WGS) entry which is preliminary data.</text>
</comment>
<keyword evidence="5" id="KW-1133">Transmembrane helix</keyword>
<dbReference type="InterPro" id="IPR024973">
    <property type="entry name" value="ESPR"/>
</dbReference>
<dbReference type="InterPro" id="IPR008638">
    <property type="entry name" value="FhaB/CdiA-like_TPS"/>
</dbReference>
<dbReference type="InterPro" id="IPR050909">
    <property type="entry name" value="Bact_Autotransporter_VF"/>
</dbReference>
<evidence type="ECO:0000256" key="1">
    <source>
        <dbReference type="ARBA" id="ARBA00004613"/>
    </source>
</evidence>
<feature type="domain" description="Filamentous haemagglutinin FhaB/tRNA nuclease CdiA-like TPS" evidence="6">
    <location>
        <begin position="71"/>
        <end position="183"/>
    </location>
</feature>
<dbReference type="PANTHER" id="PTHR12338">
    <property type="entry name" value="AUTOTRANSPORTER"/>
    <property type="match status" value="1"/>
</dbReference>
<feature type="compositionally biased region" description="Polar residues" evidence="4">
    <location>
        <begin position="434"/>
        <end position="448"/>
    </location>
</feature>
<evidence type="ECO:0000256" key="5">
    <source>
        <dbReference type="SAM" id="Phobius"/>
    </source>
</evidence>
<protein>
    <submittedName>
        <fullName evidence="7">Filamentous hemagglutinin N-terminal domain-containing protein</fullName>
    </submittedName>
</protein>
<sequence>MNRIYKLKFDKRRNELVVVSEITAGMGKEKSTGHIAGLSALSLFRKLPGALTPVALLTGFIISLFPGMALAADLPTGGQIVGGQGSISTSGSQMTIHQQTQNMATNWHSFDIGRNNTVQFVQPDSSAVALNRVTGASGSQIMGTLKANGQVFILNPNGVLFGKGARVNVGGLVASTKNLSTADFMNGQYTLSGSGNPGAQVVNQGSLTTSKGGYIVLAGERVSNSGTVTTPSGKTVLAAGKTVTLQLDEGGLTSVSVNGSVVNALVENRGLISASNGQVYLTAKGQDMLLNTVVNNSGTVEAKGLASRGGEIVLSGGDSGVVSQSGQLLADSQTGRGGKITLEGQNIHLAGGSLASATGKTGGGEVYAGGGWQGKDSRIRNASKVVMDKTATVDVSATENGHGGTAVLWSDDYTNFRGTVLAKGGAQSGSGGQVETSSHRNLQASGTVDASARAGRGGEWLLDPTDVTIVGTGADTGIGSATADGTGIFTPTAGGAQILNTSIESQLNAGTNVTVRTS</sequence>
<evidence type="ECO:0000256" key="2">
    <source>
        <dbReference type="ARBA" id="ARBA00022525"/>
    </source>
</evidence>
<dbReference type="Pfam" id="PF13018">
    <property type="entry name" value="ESPR"/>
    <property type="match status" value="1"/>
</dbReference>
<keyword evidence="2" id="KW-0964">Secreted</keyword>
<dbReference type="Gene3D" id="2.160.20.10">
    <property type="entry name" value="Single-stranded right-handed beta-helix, Pectin lyase-like"/>
    <property type="match status" value="1"/>
</dbReference>
<dbReference type="InterPro" id="IPR012334">
    <property type="entry name" value="Pectin_lyas_fold"/>
</dbReference>
<dbReference type="SMART" id="SM00912">
    <property type="entry name" value="Haemagg_act"/>
    <property type="match status" value="1"/>
</dbReference>
<reference evidence="7" key="1">
    <citation type="journal article" date="2018" name="Genome Biol.">
        <title>SKESA: strategic k-mer extension for scrupulous assemblies.</title>
        <authorList>
            <person name="Souvorov A."/>
            <person name="Agarwala R."/>
            <person name="Lipman D.J."/>
        </authorList>
    </citation>
    <scope>NUCLEOTIDE SEQUENCE</scope>
    <source>
        <strain evidence="7">2584-68</strain>
    </source>
</reference>
<dbReference type="EMBL" id="DAATAH010000182">
    <property type="protein sequence ID" value="HAE7768065.1"/>
    <property type="molecule type" value="Genomic_DNA"/>
</dbReference>
<keyword evidence="3" id="KW-0732">Signal</keyword>
<organism evidence="7">
    <name type="scientific">Salmonella enterica subsp. houtenae serovar 45:g,z51:-</name>
    <dbReference type="NCBI Taxonomy" id="1967611"/>
    <lineage>
        <taxon>Bacteria</taxon>
        <taxon>Pseudomonadati</taxon>
        <taxon>Pseudomonadota</taxon>
        <taxon>Gammaproteobacteria</taxon>
        <taxon>Enterobacterales</taxon>
        <taxon>Enterobacteriaceae</taxon>
        <taxon>Salmonella</taxon>
    </lineage>
</organism>
<dbReference type="SUPFAM" id="SSF51126">
    <property type="entry name" value="Pectin lyase-like"/>
    <property type="match status" value="1"/>
</dbReference>
<proteinExistence type="predicted"/>
<evidence type="ECO:0000256" key="4">
    <source>
        <dbReference type="SAM" id="MobiDB-lite"/>
    </source>
</evidence>
<feature type="transmembrane region" description="Helical" evidence="5">
    <location>
        <begin position="50"/>
        <end position="72"/>
    </location>
</feature>
<keyword evidence="5" id="KW-0472">Membrane</keyword>
<evidence type="ECO:0000256" key="3">
    <source>
        <dbReference type="ARBA" id="ARBA00022729"/>
    </source>
</evidence>
<evidence type="ECO:0000313" key="7">
    <source>
        <dbReference type="EMBL" id="HAE7768065.1"/>
    </source>
</evidence>
<dbReference type="NCBIfam" id="TIGR01901">
    <property type="entry name" value="adhes_NPXG"/>
    <property type="match status" value="1"/>
</dbReference>
<dbReference type="Pfam" id="PF05860">
    <property type="entry name" value="TPS"/>
    <property type="match status" value="1"/>
</dbReference>
<reference evidence="7" key="2">
    <citation type="submission" date="2018-07" db="EMBL/GenBank/DDBJ databases">
        <authorList>
            <consortium name="NCBI Pathogen Detection Project"/>
        </authorList>
    </citation>
    <scope>NUCLEOTIDE SEQUENCE</scope>
    <source>
        <strain evidence="7">2584-68</strain>
    </source>
</reference>
<accession>A0A736R8T0</accession>
<dbReference type="PANTHER" id="PTHR12338:SF8">
    <property type="entry name" value="HEME_HEMOPEXIN-BINDING PROTEIN"/>
    <property type="match status" value="1"/>
</dbReference>
<feature type="non-terminal residue" evidence="7">
    <location>
        <position position="518"/>
    </location>
</feature>
<comment type="subcellular location">
    <subcellularLocation>
        <location evidence="1">Secreted</location>
    </subcellularLocation>
</comment>
<dbReference type="InterPro" id="IPR011050">
    <property type="entry name" value="Pectin_lyase_fold/virulence"/>
</dbReference>
<keyword evidence="5" id="KW-0812">Transmembrane</keyword>
<gene>
    <name evidence="7" type="ORF">GNB58_005251</name>
</gene>
<dbReference type="GO" id="GO:0005576">
    <property type="term" value="C:extracellular region"/>
    <property type="evidence" value="ECO:0007669"/>
    <property type="project" value="UniProtKB-SubCell"/>
</dbReference>
<name>A0A736R8T0_SALHO</name>
<dbReference type="AlphaFoldDB" id="A0A736R8T0"/>
<evidence type="ECO:0000259" key="6">
    <source>
        <dbReference type="SMART" id="SM00912"/>
    </source>
</evidence>